<dbReference type="Gene3D" id="3.50.50.60">
    <property type="entry name" value="FAD/NAD(P)-binding domain"/>
    <property type="match status" value="1"/>
</dbReference>
<evidence type="ECO:0000256" key="1">
    <source>
        <dbReference type="ARBA" id="ARBA00023002"/>
    </source>
</evidence>
<feature type="domain" description="FAD-binding" evidence="3">
    <location>
        <begin position="292"/>
        <end position="356"/>
    </location>
</feature>
<dbReference type="SUPFAM" id="SSF51905">
    <property type="entry name" value="FAD/NAD(P)-binding domain"/>
    <property type="match status" value="1"/>
</dbReference>
<dbReference type="Proteomes" id="UP000305238">
    <property type="component" value="Unassembled WGS sequence"/>
</dbReference>
<dbReference type="GO" id="GO:0071949">
    <property type="term" value="F:FAD binding"/>
    <property type="evidence" value="ECO:0007669"/>
    <property type="project" value="InterPro"/>
</dbReference>
<comment type="caution">
    <text evidence="4">The sequence shown here is derived from an EMBL/GenBank/DDBJ whole genome shotgun (WGS) entry which is preliminary data.</text>
</comment>
<dbReference type="InterPro" id="IPR050493">
    <property type="entry name" value="FAD-dep_Monooxygenase_BioMet"/>
</dbReference>
<evidence type="ECO:0000313" key="4">
    <source>
        <dbReference type="EMBL" id="TMR31551.1"/>
    </source>
</evidence>
<evidence type="ECO:0000259" key="3">
    <source>
        <dbReference type="Pfam" id="PF01494"/>
    </source>
</evidence>
<dbReference type="EMBL" id="VCKZ01000298">
    <property type="protein sequence ID" value="TMR31551.1"/>
    <property type="molecule type" value="Genomic_DNA"/>
</dbReference>
<sequence length="413" mass="44832">MRVVIVGAGIGGLVTALRLHHKGVDCVVHEQSEQIRELGVGVNMLPNAVKQLAELGLLERLEAVGNPPDELVYTHRLGQEIMRRSCGRRAGFDYPQISLHRGHLQGELYRAVCERLGGDEVRTGHRLVDFEQDENGVTAHFTTRDGETTAHGDVLVAADGIHSTVRAILFPDEGPPLWNGVMMWRGAVEWPEFGSGRTMVIAGGTEAKLVLYPIGPGRRPGTKLTNWAICERTGRPGDPAPQRQDWSRRAATSALGALAARFRAPLLDHAALIGSAPECFEFPMCDRDPLPHWTRGRVTLLGDAAHPMYPMGSNGAGQAIMDATSLAGHLAGRHGDPAAALRAYQDERLPVTREVVLRNREGGPENVIDEVERRAPDGFARLADVIDPAELEAVVTGYARLSGATRDQVNRTA</sequence>
<evidence type="ECO:0000313" key="5">
    <source>
        <dbReference type="Proteomes" id="UP000305238"/>
    </source>
</evidence>
<dbReference type="PRINTS" id="PR00420">
    <property type="entry name" value="RNGMNOXGNASE"/>
</dbReference>
<dbReference type="Pfam" id="PF01494">
    <property type="entry name" value="FAD_binding_3"/>
    <property type="match status" value="2"/>
</dbReference>
<dbReference type="RefSeq" id="WP_138640128.1">
    <property type="nucleotide sequence ID" value="NZ_VCKZ01000298.1"/>
</dbReference>
<dbReference type="GO" id="GO:0004497">
    <property type="term" value="F:monooxygenase activity"/>
    <property type="evidence" value="ECO:0007669"/>
    <property type="project" value="UniProtKB-KW"/>
</dbReference>
<dbReference type="InterPro" id="IPR002938">
    <property type="entry name" value="FAD-bd"/>
</dbReference>
<name>A0A5S4GG90_9ACTN</name>
<dbReference type="PANTHER" id="PTHR13789:SF268">
    <property type="entry name" value="5-METHYLPHENAZINE-1-CARBOXYLATE 1-MONOOXYGENASE"/>
    <property type="match status" value="1"/>
</dbReference>
<reference evidence="4 5" key="1">
    <citation type="submission" date="2019-05" db="EMBL/GenBank/DDBJ databases">
        <title>Draft genome sequence of Actinomadura geliboluensis A8036.</title>
        <authorList>
            <person name="Saricaoglu S."/>
            <person name="Isik K."/>
        </authorList>
    </citation>
    <scope>NUCLEOTIDE SEQUENCE [LARGE SCALE GENOMIC DNA]</scope>
    <source>
        <strain evidence="4 5">A8036</strain>
    </source>
</reference>
<keyword evidence="1" id="KW-0560">Oxidoreductase</keyword>
<protein>
    <submittedName>
        <fullName evidence="4">Flavin-dependent oxidoreductase</fullName>
    </submittedName>
</protein>
<keyword evidence="5" id="KW-1185">Reference proteome</keyword>
<accession>A0A5S4GG90</accession>
<organism evidence="4 5">
    <name type="scientific">Actinomadura geliboluensis</name>
    <dbReference type="NCBI Taxonomy" id="882440"/>
    <lineage>
        <taxon>Bacteria</taxon>
        <taxon>Bacillati</taxon>
        <taxon>Actinomycetota</taxon>
        <taxon>Actinomycetes</taxon>
        <taxon>Streptosporangiales</taxon>
        <taxon>Thermomonosporaceae</taxon>
        <taxon>Actinomadura</taxon>
    </lineage>
</organism>
<dbReference type="OrthoDB" id="9782160at2"/>
<dbReference type="Gene3D" id="3.30.9.30">
    <property type="match status" value="1"/>
</dbReference>
<feature type="domain" description="FAD-binding" evidence="3">
    <location>
        <begin position="2"/>
        <end position="167"/>
    </location>
</feature>
<dbReference type="PANTHER" id="PTHR13789">
    <property type="entry name" value="MONOOXYGENASE"/>
    <property type="match status" value="1"/>
</dbReference>
<dbReference type="AlphaFoldDB" id="A0A5S4GG90"/>
<dbReference type="NCBIfam" id="NF005720">
    <property type="entry name" value="PRK07538.1"/>
    <property type="match status" value="1"/>
</dbReference>
<dbReference type="InterPro" id="IPR036188">
    <property type="entry name" value="FAD/NAD-bd_sf"/>
</dbReference>
<proteinExistence type="predicted"/>
<gene>
    <name evidence="4" type="ORF">ETD96_31485</name>
</gene>
<dbReference type="SUPFAM" id="SSF54373">
    <property type="entry name" value="FAD-linked reductases, C-terminal domain"/>
    <property type="match status" value="1"/>
</dbReference>
<keyword evidence="2" id="KW-0503">Monooxygenase</keyword>
<evidence type="ECO:0000256" key="2">
    <source>
        <dbReference type="ARBA" id="ARBA00023033"/>
    </source>
</evidence>